<dbReference type="InterPro" id="IPR023846">
    <property type="entry name" value="CHP04042_MSMEG0570"/>
</dbReference>
<keyword evidence="2" id="KW-1185">Reference proteome</keyword>
<organism evidence="1 2">
    <name type="scientific">Actinomycetospora atypica</name>
    <dbReference type="NCBI Taxonomy" id="1290095"/>
    <lineage>
        <taxon>Bacteria</taxon>
        <taxon>Bacillati</taxon>
        <taxon>Actinomycetota</taxon>
        <taxon>Actinomycetes</taxon>
        <taxon>Pseudonocardiales</taxon>
        <taxon>Pseudonocardiaceae</taxon>
        <taxon>Actinomycetospora</taxon>
    </lineage>
</organism>
<reference evidence="2" key="1">
    <citation type="journal article" date="2019" name="Int. J. Syst. Evol. Microbiol.">
        <title>The Global Catalogue of Microorganisms (GCM) 10K type strain sequencing project: providing services to taxonomists for standard genome sequencing and annotation.</title>
        <authorList>
            <consortium name="The Broad Institute Genomics Platform"/>
            <consortium name="The Broad Institute Genome Sequencing Center for Infectious Disease"/>
            <person name="Wu L."/>
            <person name="Ma J."/>
        </authorList>
    </citation>
    <scope>NUCLEOTIDE SEQUENCE [LARGE SCALE GENOMIC DNA]</scope>
    <source>
        <strain evidence="2">CGMCC 4.7093</strain>
    </source>
</reference>
<comment type="caution">
    <text evidence="1">The sequence shown here is derived from an EMBL/GenBank/DDBJ whole genome shotgun (WGS) entry which is preliminary data.</text>
</comment>
<dbReference type="Proteomes" id="UP001595947">
    <property type="component" value="Unassembled WGS sequence"/>
</dbReference>
<evidence type="ECO:0000313" key="2">
    <source>
        <dbReference type="Proteomes" id="UP001595947"/>
    </source>
</evidence>
<dbReference type="RefSeq" id="WP_378038037.1">
    <property type="nucleotide sequence ID" value="NZ_JBHSIV010000025.1"/>
</dbReference>
<proteinExistence type="predicted"/>
<evidence type="ECO:0000313" key="1">
    <source>
        <dbReference type="EMBL" id="MFC5064694.1"/>
    </source>
</evidence>
<accession>A0ABV9YTL2</accession>
<sequence>MPEMYAHLRWPDGTRERVYSPSLVLAEHLDEGAVYPLADFAHRSRAALTEASERVRARYGFPCGLAAASLAGIEARVASFGAGDVLVEALER</sequence>
<dbReference type="EMBL" id="JBHSIV010000025">
    <property type="protein sequence ID" value="MFC5064694.1"/>
    <property type="molecule type" value="Genomic_DNA"/>
</dbReference>
<gene>
    <name evidence="1" type="ORF">ACFPBZ_20900</name>
</gene>
<name>A0ABV9YTL2_9PSEU</name>
<dbReference type="NCBIfam" id="TIGR04042">
    <property type="entry name" value="MSMEG_0570_fam"/>
    <property type="match status" value="1"/>
</dbReference>
<protein>
    <submittedName>
        <fullName evidence="1">MSMEG_0570 family nitrogen starvation response protein</fullName>
    </submittedName>
</protein>